<name>A0A2V4C055_9FLAO</name>
<reference evidence="1 2" key="1">
    <citation type="submission" date="2018-05" db="EMBL/GenBank/DDBJ databases">
        <title>Flavobacterium sp. strain IMCC34758, incomplete genome.</title>
        <authorList>
            <person name="Joung Y."/>
        </authorList>
    </citation>
    <scope>NUCLEOTIDE SEQUENCE [LARGE SCALE GENOMIC DNA]</scope>
    <source>
        <strain evidence="1 2">IMCC34758</strain>
    </source>
</reference>
<keyword evidence="2" id="KW-1185">Reference proteome</keyword>
<dbReference type="EMBL" id="QJHL01000003">
    <property type="protein sequence ID" value="PXY44535.1"/>
    <property type="molecule type" value="Genomic_DNA"/>
</dbReference>
<evidence type="ECO:0000313" key="1">
    <source>
        <dbReference type="EMBL" id="PXY44535.1"/>
    </source>
</evidence>
<comment type="caution">
    <text evidence="1">The sequence shown here is derived from an EMBL/GenBank/DDBJ whole genome shotgun (WGS) entry which is preliminary data.</text>
</comment>
<dbReference type="OrthoDB" id="6315383at2"/>
<protein>
    <submittedName>
        <fullName evidence="1">Uncharacterized protein</fullName>
    </submittedName>
</protein>
<sequence>MAATDINILKSWYETGDVPTQEQFWAWFESYWHKNEKIPITSITQIEEILNDKADKEAFDNHLTDENAHAGLFAKTRIIPFGQFLVFKAEGNANESEKEPGDYCLGIVENSFVSGSWTGDNDQLKSSYE</sequence>
<proteinExistence type="predicted"/>
<evidence type="ECO:0000313" key="2">
    <source>
        <dbReference type="Proteomes" id="UP000247681"/>
    </source>
</evidence>
<dbReference type="RefSeq" id="WP_110347262.1">
    <property type="nucleotide sequence ID" value="NZ_QJHL01000003.1"/>
</dbReference>
<dbReference type="Proteomes" id="UP000247681">
    <property type="component" value="Unassembled WGS sequence"/>
</dbReference>
<organism evidence="1 2">
    <name type="scientific">Flavobacterium hydrophilum</name>
    <dbReference type="NCBI Taxonomy" id="2211445"/>
    <lineage>
        <taxon>Bacteria</taxon>
        <taxon>Pseudomonadati</taxon>
        <taxon>Bacteroidota</taxon>
        <taxon>Flavobacteriia</taxon>
        <taxon>Flavobacteriales</taxon>
        <taxon>Flavobacteriaceae</taxon>
        <taxon>Flavobacterium</taxon>
    </lineage>
</organism>
<dbReference type="AlphaFoldDB" id="A0A2V4C055"/>
<accession>A0A2V4C055</accession>
<gene>
    <name evidence="1" type="ORF">DMB68_13790</name>
</gene>